<gene>
    <name evidence="7" type="ORF">LSAT_V11C400210650</name>
</gene>
<proteinExistence type="predicted"/>
<dbReference type="InterPro" id="IPR058594">
    <property type="entry name" value="PB1-like_dom_pln"/>
</dbReference>
<evidence type="ECO:0000256" key="5">
    <source>
        <dbReference type="SAM" id="MobiDB-lite"/>
    </source>
</evidence>
<sequence length="1049" mass="119524">MWGLRNVGEIVNVQEVYAGYPNIFSIELHHGGSFTKFPNIRYINGQVRYFDVVDIDEFSVHELDLMMRELGYDGTEIMYYHFRLPNEGFDFGLRALGNNDDVRNLSRYVTHNNKMIKVYTEHGQTNLLTYFMSPTGPRRVIIEDMEKQDSIRPSSPVVAHEVVTPIQIDVGEGDLGLALTLYKSATPEFSRSKGWKHSKGASSCSTKLNLDWEGAKKTMASGEVDKGKGVEGFVDEFVIDVNEELDVNKSNGEGVEGFADEGYRVVMDNDPQGVNEFSTNINIDDELMTNFQPFEDQDSIPFNGFEGQDNIPFNDEWRQEEPDDIDFENQNSEDEDSDFMIDEDNIIEDVDVDMEDFNLNIDTEAEFNGCQRMGGQRNEDSDEEDDLEVIDNDEWDSLSEDSGDNRKRREMIKELGKQTLCSAGEVHKVAFHIGQKYKAKKELKDKIDLHALETRRNISFTKNDKSRLTAVCDGTVVLNASGVGGPTSGKKVKGKDLNAHGNFMHLGQVNRTIGLLRPIIKNTSASKHEKSDLAQQHFFPNIEANPGLPVRALQEQLQSTYGVSISEEKAFRARALATKNVAGDYVKQYAALRDYVLELQKTNEGTTVKIDVVSEPVVSSPTRQFRRIYVCLGPLKKGFKAGLREFLGLDGAFVKGPFPGQILSAVGVDSNNGTYPLAYAVVESENTSSWKWFLQCLAEDLDLYSNSNFTFISDRQKGLLPAIEQLFPNAEHRFCIRHIYQNMRIRFKTTEYKEYFWRCATATTIPEFEAVMVELRNYDIEAYQWLLKIPPHHWARSHFSGRAISDMLLNNLCEVFNSKLVKGRDKPIISCLEFIREYLMKRVCNVMKVLNKCQGPLTPTGTRILESNTTLASKYHARWNGGQKYQVKGPWNDQHVVDMEKRECSCRKWELTGIPCKHAIASLNEMADNNEKVGELYTYVHKVYWLDTWKEMYSFKVEPIKGRAMWPKSDCPTTLVPPPHNKAIGRPKKKRRITAEERIEIQQRKRQANSQSQNDNETQSLSRKFLTVTCSKCKQNGHNARTCKSKDGN</sequence>
<feature type="region of interest" description="Disordered" evidence="5">
    <location>
        <begin position="370"/>
        <end position="407"/>
    </location>
</feature>
<dbReference type="PANTHER" id="PTHR31973">
    <property type="entry name" value="POLYPROTEIN, PUTATIVE-RELATED"/>
    <property type="match status" value="1"/>
</dbReference>
<evidence type="ECO:0000313" key="8">
    <source>
        <dbReference type="Proteomes" id="UP000235145"/>
    </source>
</evidence>
<evidence type="ECO:0000256" key="4">
    <source>
        <dbReference type="PROSITE-ProRule" id="PRU00325"/>
    </source>
</evidence>
<feature type="compositionally biased region" description="Basic residues" evidence="5">
    <location>
        <begin position="983"/>
        <end position="992"/>
    </location>
</feature>
<dbReference type="Pfam" id="PF26130">
    <property type="entry name" value="PB1-like"/>
    <property type="match status" value="1"/>
</dbReference>
<name>A0A9R1VSI8_LACSA</name>
<dbReference type="Pfam" id="PF04434">
    <property type="entry name" value="SWIM"/>
    <property type="match status" value="1"/>
</dbReference>
<evidence type="ECO:0000256" key="3">
    <source>
        <dbReference type="ARBA" id="ARBA00022833"/>
    </source>
</evidence>
<dbReference type="Proteomes" id="UP000235145">
    <property type="component" value="Unassembled WGS sequence"/>
</dbReference>
<feature type="compositionally biased region" description="Acidic residues" evidence="5">
    <location>
        <begin position="380"/>
        <end position="402"/>
    </location>
</feature>
<dbReference type="InterPro" id="IPR007527">
    <property type="entry name" value="Znf_SWIM"/>
</dbReference>
<dbReference type="InterPro" id="IPR006564">
    <property type="entry name" value="Znf_PMZ"/>
</dbReference>
<dbReference type="Pfam" id="PF10551">
    <property type="entry name" value="MULE"/>
    <property type="match status" value="1"/>
</dbReference>
<comment type="caution">
    <text evidence="7">The sequence shown here is derived from an EMBL/GenBank/DDBJ whole genome shotgun (WGS) entry which is preliminary data.</text>
</comment>
<keyword evidence="1" id="KW-0479">Metal-binding</keyword>
<feature type="compositionally biased region" description="Polar residues" evidence="5">
    <location>
        <begin position="1008"/>
        <end position="1021"/>
    </location>
</feature>
<protein>
    <recommendedName>
        <fullName evidence="6">SWIM-type domain-containing protein</fullName>
    </recommendedName>
</protein>
<evidence type="ECO:0000313" key="7">
    <source>
        <dbReference type="EMBL" id="KAJ0209801.1"/>
    </source>
</evidence>
<reference evidence="7 8" key="1">
    <citation type="journal article" date="2017" name="Nat. Commun.">
        <title>Genome assembly with in vitro proximity ligation data and whole-genome triplication in lettuce.</title>
        <authorList>
            <person name="Reyes-Chin-Wo S."/>
            <person name="Wang Z."/>
            <person name="Yang X."/>
            <person name="Kozik A."/>
            <person name="Arikit S."/>
            <person name="Song C."/>
            <person name="Xia L."/>
            <person name="Froenicke L."/>
            <person name="Lavelle D.O."/>
            <person name="Truco M.J."/>
            <person name="Xia R."/>
            <person name="Zhu S."/>
            <person name="Xu C."/>
            <person name="Xu H."/>
            <person name="Xu X."/>
            <person name="Cox K."/>
            <person name="Korf I."/>
            <person name="Meyers B.C."/>
            <person name="Michelmore R.W."/>
        </authorList>
    </citation>
    <scope>NUCLEOTIDE SEQUENCE [LARGE SCALE GENOMIC DNA]</scope>
    <source>
        <strain evidence="8">cv. Salinas</strain>
        <tissue evidence="7">Seedlings</tissue>
    </source>
</reference>
<dbReference type="PANTHER" id="PTHR31973:SF190">
    <property type="entry name" value="MULE TRANSPOSASE DOMAIN-CONTAINING PROTEIN"/>
    <property type="match status" value="1"/>
</dbReference>
<keyword evidence="8" id="KW-1185">Reference proteome</keyword>
<feature type="compositionally biased region" description="Basic and acidic residues" evidence="5">
    <location>
        <begin position="993"/>
        <end position="1003"/>
    </location>
</feature>
<dbReference type="EMBL" id="NBSK02000004">
    <property type="protein sequence ID" value="KAJ0209801.1"/>
    <property type="molecule type" value="Genomic_DNA"/>
</dbReference>
<feature type="region of interest" description="Disordered" evidence="5">
    <location>
        <begin position="971"/>
        <end position="1021"/>
    </location>
</feature>
<evidence type="ECO:0000256" key="1">
    <source>
        <dbReference type="ARBA" id="ARBA00022723"/>
    </source>
</evidence>
<evidence type="ECO:0000259" key="6">
    <source>
        <dbReference type="PROSITE" id="PS50966"/>
    </source>
</evidence>
<feature type="domain" description="SWIM-type" evidence="6">
    <location>
        <begin position="885"/>
        <end position="927"/>
    </location>
</feature>
<dbReference type="InterPro" id="IPR018289">
    <property type="entry name" value="MULE_transposase_dom"/>
</dbReference>
<dbReference type="SMART" id="SM00575">
    <property type="entry name" value="ZnF_PMZ"/>
    <property type="match status" value="1"/>
</dbReference>
<keyword evidence="2 4" id="KW-0863">Zinc-finger</keyword>
<organism evidence="7 8">
    <name type="scientific">Lactuca sativa</name>
    <name type="common">Garden lettuce</name>
    <dbReference type="NCBI Taxonomy" id="4236"/>
    <lineage>
        <taxon>Eukaryota</taxon>
        <taxon>Viridiplantae</taxon>
        <taxon>Streptophyta</taxon>
        <taxon>Embryophyta</taxon>
        <taxon>Tracheophyta</taxon>
        <taxon>Spermatophyta</taxon>
        <taxon>Magnoliopsida</taxon>
        <taxon>eudicotyledons</taxon>
        <taxon>Gunneridae</taxon>
        <taxon>Pentapetalae</taxon>
        <taxon>asterids</taxon>
        <taxon>campanulids</taxon>
        <taxon>Asterales</taxon>
        <taxon>Asteraceae</taxon>
        <taxon>Cichorioideae</taxon>
        <taxon>Cichorieae</taxon>
        <taxon>Lactucinae</taxon>
        <taxon>Lactuca</taxon>
    </lineage>
</organism>
<dbReference type="AlphaFoldDB" id="A0A9R1VSI8"/>
<dbReference type="PROSITE" id="PS50966">
    <property type="entry name" value="ZF_SWIM"/>
    <property type="match status" value="1"/>
</dbReference>
<dbReference type="GO" id="GO:0008270">
    <property type="term" value="F:zinc ion binding"/>
    <property type="evidence" value="ECO:0007669"/>
    <property type="project" value="UniProtKB-KW"/>
</dbReference>
<keyword evidence="3" id="KW-0862">Zinc</keyword>
<accession>A0A9R1VSI8</accession>
<evidence type="ECO:0000256" key="2">
    <source>
        <dbReference type="ARBA" id="ARBA00022771"/>
    </source>
</evidence>